<dbReference type="Gene3D" id="2.140.10.10">
    <property type="entry name" value="Quinoprotein alcohol dehydrogenase-like superfamily"/>
    <property type="match status" value="1"/>
</dbReference>
<dbReference type="InterPro" id="IPR011047">
    <property type="entry name" value="Quinoprotein_ADH-like_sf"/>
</dbReference>
<dbReference type="Gene3D" id="2.130.10.10">
    <property type="entry name" value="YVTN repeat-like/Quinoprotein amine dehydrogenase"/>
    <property type="match status" value="2"/>
</dbReference>
<evidence type="ECO:0000259" key="1">
    <source>
        <dbReference type="Pfam" id="PF13360"/>
    </source>
</evidence>
<evidence type="ECO:0000313" key="3">
    <source>
        <dbReference type="Proteomes" id="UP000178606"/>
    </source>
</evidence>
<dbReference type="EMBL" id="MFKF01000229">
    <property type="protein sequence ID" value="OGG49546.1"/>
    <property type="molecule type" value="Genomic_DNA"/>
</dbReference>
<dbReference type="InterPro" id="IPR015943">
    <property type="entry name" value="WD40/YVTN_repeat-like_dom_sf"/>
</dbReference>
<sequence>MGYTVVCAVMTSLSGTLGQADGQDAQTVAWERRDYGWLPGRLTETVGMKPAVIGNILYLLSGPLTGDPEMTSETFVAVDCATGQTKWTSNARFGPTKHELGIAVNAGVIYLLDRDVAKLIAEARMCGLDQKTGRELWKKNLKVSLLGEIDPGVYAGWPTAYPYPDNFLMMNGAKGIVYSAAGGGYSTSLIYHDTGDPLFKPDGGGIIRYYDDKKVVYTTKDKMKASDLTSEAELWSRDLPEAPQARPGTGHVLAVGATVYVLTISNKLYKFDAASGSVLLEKALEGKGYDALTFDGKGILIGSSDGKGALMAVDHAANRELWTYPNPGKGYSVRLAADGVIYYAASEKGGLHALSADKGERLWSSPLKAEGIAAHGDRVFVSSGKGVVALDRLTGKELWRFEDRWPVRFPATVDTTTGVVYHGSSDRGGFIYALDGASGKEIWRHKLENTPSLCPLVVAGGSVLYRQLDDRKYGVIRALKAAPKP</sequence>
<reference evidence="2 3" key="1">
    <citation type="journal article" date="2016" name="Nat. Commun.">
        <title>Thousands of microbial genomes shed light on interconnected biogeochemical processes in an aquifer system.</title>
        <authorList>
            <person name="Anantharaman K."/>
            <person name="Brown C.T."/>
            <person name="Hug L.A."/>
            <person name="Sharon I."/>
            <person name="Castelle C.J."/>
            <person name="Probst A.J."/>
            <person name="Thomas B.C."/>
            <person name="Singh A."/>
            <person name="Wilkins M.J."/>
            <person name="Karaoz U."/>
            <person name="Brodie E.L."/>
            <person name="Williams K.H."/>
            <person name="Hubbard S.S."/>
            <person name="Banfield J.F."/>
        </authorList>
    </citation>
    <scope>NUCLEOTIDE SEQUENCE [LARGE SCALE GENOMIC DNA]</scope>
    <source>
        <strain evidence="3">RIFCSPLOWO2_12_FULL_64_10</strain>
    </source>
</reference>
<dbReference type="SMART" id="SM00564">
    <property type="entry name" value="PQQ"/>
    <property type="match status" value="7"/>
</dbReference>
<comment type="caution">
    <text evidence="2">The sequence shown here is derived from an EMBL/GenBank/DDBJ whole genome shotgun (WGS) entry which is preliminary data.</text>
</comment>
<dbReference type="PANTHER" id="PTHR34512:SF30">
    <property type="entry name" value="OUTER MEMBRANE PROTEIN ASSEMBLY FACTOR BAMB"/>
    <property type="match status" value="1"/>
</dbReference>
<feature type="domain" description="Pyrrolo-quinoline quinone repeat" evidence="1">
    <location>
        <begin position="53"/>
        <end position="139"/>
    </location>
</feature>
<dbReference type="SUPFAM" id="SSF50998">
    <property type="entry name" value="Quinoprotein alcohol dehydrogenase-like"/>
    <property type="match status" value="2"/>
</dbReference>
<dbReference type="InterPro" id="IPR002372">
    <property type="entry name" value="PQQ_rpt_dom"/>
</dbReference>
<organism evidence="2 3">
    <name type="scientific">Handelsmanbacteria sp. (strain RIFCSPLOWO2_12_FULL_64_10)</name>
    <dbReference type="NCBI Taxonomy" id="1817868"/>
    <lineage>
        <taxon>Bacteria</taxon>
        <taxon>Candidatus Handelsmaniibacteriota</taxon>
    </lineage>
</organism>
<dbReference type="Proteomes" id="UP000178606">
    <property type="component" value="Unassembled WGS sequence"/>
</dbReference>
<gene>
    <name evidence="2" type="ORF">A3F84_29070</name>
</gene>
<dbReference type="InterPro" id="IPR018391">
    <property type="entry name" value="PQQ_b-propeller_rpt"/>
</dbReference>
<accession>A0A1F6CJY5</accession>
<feature type="domain" description="Pyrrolo-quinoline quinone repeat" evidence="1">
    <location>
        <begin position="386"/>
        <end position="470"/>
    </location>
</feature>
<dbReference type="PANTHER" id="PTHR34512">
    <property type="entry name" value="CELL SURFACE PROTEIN"/>
    <property type="match status" value="1"/>
</dbReference>
<feature type="domain" description="Pyrrolo-quinoline quinone repeat" evidence="1">
    <location>
        <begin position="224"/>
        <end position="371"/>
    </location>
</feature>
<dbReference type="Pfam" id="PF13360">
    <property type="entry name" value="PQQ_2"/>
    <property type="match status" value="3"/>
</dbReference>
<proteinExistence type="predicted"/>
<protein>
    <recommendedName>
        <fullName evidence="1">Pyrrolo-quinoline quinone repeat domain-containing protein</fullName>
    </recommendedName>
</protein>
<name>A0A1F6CJY5_HANXR</name>
<evidence type="ECO:0000313" key="2">
    <source>
        <dbReference type="EMBL" id="OGG49546.1"/>
    </source>
</evidence>
<dbReference type="AlphaFoldDB" id="A0A1F6CJY5"/>